<dbReference type="Proteomes" id="UP000054805">
    <property type="component" value="Unassembled WGS sequence"/>
</dbReference>
<protein>
    <submittedName>
        <fullName evidence="1">Uncharacterized protein</fullName>
    </submittedName>
</protein>
<accession>A0A0V1GJJ8</accession>
<keyword evidence="2" id="KW-1185">Reference proteome</keyword>
<evidence type="ECO:0000313" key="1">
    <source>
        <dbReference type="EMBL" id="KRY98194.1"/>
    </source>
</evidence>
<dbReference type="AlphaFoldDB" id="A0A0V1GJJ8"/>
<dbReference type="EMBL" id="JYDS01001890">
    <property type="protein sequence ID" value="KRY98194.1"/>
    <property type="molecule type" value="Genomic_DNA"/>
</dbReference>
<comment type="caution">
    <text evidence="1">The sequence shown here is derived from an EMBL/GenBank/DDBJ whole genome shotgun (WGS) entry which is preliminary data.</text>
</comment>
<organism evidence="1 2">
    <name type="scientific">Trichinella pseudospiralis</name>
    <name type="common">Parasitic roundworm</name>
    <dbReference type="NCBI Taxonomy" id="6337"/>
    <lineage>
        <taxon>Eukaryota</taxon>
        <taxon>Metazoa</taxon>
        <taxon>Ecdysozoa</taxon>
        <taxon>Nematoda</taxon>
        <taxon>Enoplea</taxon>
        <taxon>Dorylaimia</taxon>
        <taxon>Trichinellida</taxon>
        <taxon>Trichinellidae</taxon>
        <taxon>Trichinella</taxon>
    </lineage>
</organism>
<name>A0A0V1GJJ8_TRIPS</name>
<reference evidence="1 2" key="1">
    <citation type="submission" date="2015-01" db="EMBL/GenBank/DDBJ databases">
        <title>Evolution of Trichinella species and genotypes.</title>
        <authorList>
            <person name="Korhonen P.K."/>
            <person name="Edoardo P."/>
            <person name="Giuseppe L.R."/>
            <person name="Gasser R.B."/>
        </authorList>
    </citation>
    <scope>NUCLEOTIDE SEQUENCE [LARGE SCALE GENOMIC DNA]</scope>
    <source>
        <strain evidence="1">ISS588</strain>
    </source>
</reference>
<gene>
    <name evidence="1" type="ORF">T4B_6263</name>
</gene>
<proteinExistence type="predicted"/>
<evidence type="ECO:0000313" key="2">
    <source>
        <dbReference type="Proteomes" id="UP000054805"/>
    </source>
</evidence>
<sequence>MHPSCQNVCRFVTSAVEAFFRAITVLPEQPLMAWCIPVLNSNNWARHMPNLPSAAPYTTESCIRLLSALQMFLHDHLSKHSVWSGAVSFRTTFHGFIQRQ</sequence>